<proteinExistence type="predicted"/>
<feature type="signal peptide" evidence="2">
    <location>
        <begin position="1"/>
        <end position="23"/>
    </location>
</feature>
<sequence length="139" mass="14162">MSRQRIYGVTSGALVIAALAAGAAGYHASVAAAARPSPAPSITAARSATEGPTSPASSSAYTDEQLRGFEALTGEEEFRHALIGVKLVAIHVMPSVGKLGFDISDPYGVQATHDAIASTGLIPADAVQVNVVNTNLVLY</sequence>
<dbReference type="RefSeq" id="WP_157803845.1">
    <property type="nucleotide sequence ID" value="NZ_PGTZ01000010.1"/>
</dbReference>
<evidence type="ECO:0000256" key="1">
    <source>
        <dbReference type="SAM" id="MobiDB-lite"/>
    </source>
</evidence>
<dbReference type="AlphaFoldDB" id="A0A2M8W718"/>
<feature type="compositionally biased region" description="Polar residues" evidence="1">
    <location>
        <begin position="50"/>
        <end position="61"/>
    </location>
</feature>
<evidence type="ECO:0000313" key="3">
    <source>
        <dbReference type="EMBL" id="PJI86721.1"/>
    </source>
</evidence>
<dbReference type="EMBL" id="PGTZ01000010">
    <property type="protein sequence ID" value="PJI86721.1"/>
    <property type="molecule type" value="Genomic_DNA"/>
</dbReference>
<keyword evidence="2" id="KW-0732">Signal</keyword>
<accession>A0A2M8W718</accession>
<organism evidence="3 4">
    <name type="scientific">Luteimicrobium subarcticum</name>
    <dbReference type="NCBI Taxonomy" id="620910"/>
    <lineage>
        <taxon>Bacteria</taxon>
        <taxon>Bacillati</taxon>
        <taxon>Actinomycetota</taxon>
        <taxon>Actinomycetes</taxon>
        <taxon>Micrococcales</taxon>
        <taxon>Luteimicrobium</taxon>
    </lineage>
</organism>
<protein>
    <submittedName>
        <fullName evidence="3">Uncharacterized protein</fullName>
    </submittedName>
</protein>
<evidence type="ECO:0000313" key="4">
    <source>
        <dbReference type="Proteomes" id="UP000231586"/>
    </source>
</evidence>
<comment type="caution">
    <text evidence="3">The sequence shown here is derived from an EMBL/GenBank/DDBJ whole genome shotgun (WGS) entry which is preliminary data.</text>
</comment>
<feature type="region of interest" description="Disordered" evidence="1">
    <location>
        <begin position="41"/>
        <end position="61"/>
    </location>
</feature>
<name>A0A2M8W718_9MICO</name>
<feature type="chain" id="PRO_5038610893" evidence="2">
    <location>
        <begin position="24"/>
        <end position="139"/>
    </location>
</feature>
<evidence type="ECO:0000256" key="2">
    <source>
        <dbReference type="SAM" id="SignalP"/>
    </source>
</evidence>
<gene>
    <name evidence="3" type="ORF">CLV34_2641</name>
</gene>
<dbReference type="Proteomes" id="UP000231586">
    <property type="component" value="Unassembled WGS sequence"/>
</dbReference>
<keyword evidence="4" id="KW-1185">Reference proteome</keyword>
<reference evidence="3 4" key="1">
    <citation type="submission" date="2017-11" db="EMBL/GenBank/DDBJ databases">
        <title>Genomic Encyclopedia of Archaeal and Bacterial Type Strains, Phase II (KMG-II): From Individual Species to Whole Genera.</title>
        <authorList>
            <person name="Goeker M."/>
        </authorList>
    </citation>
    <scope>NUCLEOTIDE SEQUENCE [LARGE SCALE GENOMIC DNA]</scope>
    <source>
        <strain evidence="3 4">DSM 22413</strain>
    </source>
</reference>